<proteinExistence type="inferred from homology"/>
<dbReference type="Pfam" id="PF00331">
    <property type="entry name" value="Glyco_hydro_10"/>
    <property type="match status" value="1"/>
</dbReference>
<organism evidence="12 13">
    <name type="scientific">Virgisporangium aliadipatigenens</name>
    <dbReference type="NCBI Taxonomy" id="741659"/>
    <lineage>
        <taxon>Bacteria</taxon>
        <taxon>Bacillati</taxon>
        <taxon>Actinomycetota</taxon>
        <taxon>Actinomycetes</taxon>
        <taxon>Micromonosporales</taxon>
        <taxon>Micromonosporaceae</taxon>
        <taxon>Virgisporangium</taxon>
    </lineage>
</organism>
<dbReference type="PANTHER" id="PTHR31490:SF88">
    <property type="entry name" value="BETA-XYLANASE"/>
    <property type="match status" value="1"/>
</dbReference>
<feature type="signal peptide" evidence="10">
    <location>
        <begin position="1"/>
        <end position="24"/>
    </location>
</feature>
<keyword evidence="7 9" id="KW-0326">Glycosidase</keyword>
<dbReference type="GO" id="GO:0031176">
    <property type="term" value="F:endo-1,4-beta-xylanase activity"/>
    <property type="evidence" value="ECO:0007669"/>
    <property type="project" value="UniProtKB-EC"/>
</dbReference>
<comment type="similarity">
    <text evidence="2 9">Belongs to the glycosyl hydrolase 10 (cellulase F) family.</text>
</comment>
<dbReference type="EMBL" id="BOPF01000034">
    <property type="protein sequence ID" value="GIJ50277.1"/>
    <property type="molecule type" value="Genomic_DNA"/>
</dbReference>
<dbReference type="PRINTS" id="PR00134">
    <property type="entry name" value="GLHYDRLASE10"/>
</dbReference>
<dbReference type="EC" id="3.2.1.8" evidence="9"/>
<evidence type="ECO:0000313" key="12">
    <source>
        <dbReference type="EMBL" id="GIJ50277.1"/>
    </source>
</evidence>
<evidence type="ECO:0000256" key="2">
    <source>
        <dbReference type="ARBA" id="ARBA00007495"/>
    </source>
</evidence>
<keyword evidence="8 9" id="KW-0624">Polysaccharide degradation</keyword>
<name>A0A8J4DVM5_9ACTN</name>
<evidence type="ECO:0000256" key="5">
    <source>
        <dbReference type="ARBA" id="ARBA00022801"/>
    </source>
</evidence>
<evidence type="ECO:0000256" key="7">
    <source>
        <dbReference type="ARBA" id="ARBA00023295"/>
    </source>
</evidence>
<sequence length="409" mass="45461">MLSRRLIVAGVVAAVLLPSLSASASHTPPNPAGETLRALAQRHGLYVGTAVNMDALQDPAESRYRELASTEFNTVTAENVMKWEALQKEKNGPYDFTEADKLIDFARKNRQKVRGHVLVWHNQVPEWLGKGVKDGSISKTELRAILERHVKTVVSHFRGKIWQWDVVNEAVTDPWDSPPSGITYRPTPAAGAGDNQVFWADHLGPGYIADAFRWARSADPQALLFYNDYNLEAFGDEGPMDKVQFVYNMTKNLRAQGVPIDGVGSQGHLSTQYGNYSAFQIRDALDKFAGLGVATAYTEVDVRSQRTPAVEAGDTKEINPRLQGSAFNYSALLQGCLMSRKCLSFTVWGFTDRYQWTNDWEFGGEGRTGLAAIYDTNYNPKHAYQSMRADLATAGAPYVQPRIPQKPKR</sequence>
<keyword evidence="6 9" id="KW-0119">Carbohydrate metabolism</keyword>
<dbReference type="InterPro" id="IPR017853">
    <property type="entry name" value="GH"/>
</dbReference>
<keyword evidence="13" id="KW-1185">Reference proteome</keyword>
<dbReference type="RefSeq" id="WP_203903711.1">
    <property type="nucleotide sequence ID" value="NZ_BOPF01000034.1"/>
</dbReference>
<accession>A0A8J4DVM5</accession>
<dbReference type="SMART" id="SM00633">
    <property type="entry name" value="Glyco_10"/>
    <property type="match status" value="1"/>
</dbReference>
<dbReference type="Gene3D" id="3.20.20.80">
    <property type="entry name" value="Glycosidases"/>
    <property type="match status" value="1"/>
</dbReference>
<feature type="chain" id="PRO_5035267029" description="Beta-xylanase" evidence="10">
    <location>
        <begin position="25"/>
        <end position="409"/>
    </location>
</feature>
<feature type="domain" description="GH10" evidence="11">
    <location>
        <begin position="50"/>
        <end position="390"/>
    </location>
</feature>
<gene>
    <name evidence="12" type="primary">xynA_3</name>
    <name evidence="12" type="ORF">Val02_71630</name>
</gene>
<dbReference type="InterPro" id="IPR044846">
    <property type="entry name" value="GH10"/>
</dbReference>
<reference evidence="12" key="1">
    <citation type="submission" date="2021-01" db="EMBL/GenBank/DDBJ databases">
        <title>Whole genome shotgun sequence of Virgisporangium aliadipatigenens NBRC 105644.</title>
        <authorList>
            <person name="Komaki H."/>
            <person name="Tamura T."/>
        </authorList>
    </citation>
    <scope>NUCLEOTIDE SEQUENCE</scope>
    <source>
        <strain evidence="12">NBRC 105644</strain>
    </source>
</reference>
<keyword evidence="3" id="KW-0858">Xylan degradation</keyword>
<evidence type="ECO:0000256" key="9">
    <source>
        <dbReference type="RuleBase" id="RU361174"/>
    </source>
</evidence>
<comment type="catalytic activity">
    <reaction evidence="1 9">
        <text>Endohydrolysis of (1-&gt;4)-beta-D-xylosidic linkages in xylans.</text>
        <dbReference type="EC" id="3.2.1.8"/>
    </reaction>
</comment>
<evidence type="ECO:0000313" key="13">
    <source>
        <dbReference type="Proteomes" id="UP000619260"/>
    </source>
</evidence>
<evidence type="ECO:0000259" key="11">
    <source>
        <dbReference type="PROSITE" id="PS51760"/>
    </source>
</evidence>
<dbReference type="SUPFAM" id="SSF51445">
    <property type="entry name" value="(Trans)glycosidases"/>
    <property type="match status" value="1"/>
</dbReference>
<dbReference type="PANTHER" id="PTHR31490">
    <property type="entry name" value="GLYCOSYL HYDROLASE"/>
    <property type="match status" value="1"/>
</dbReference>
<dbReference type="Proteomes" id="UP000619260">
    <property type="component" value="Unassembled WGS sequence"/>
</dbReference>
<dbReference type="PROSITE" id="PS51760">
    <property type="entry name" value="GH10_2"/>
    <property type="match status" value="1"/>
</dbReference>
<comment type="caution">
    <text evidence="12">The sequence shown here is derived from an EMBL/GenBank/DDBJ whole genome shotgun (WGS) entry which is preliminary data.</text>
</comment>
<evidence type="ECO:0000256" key="6">
    <source>
        <dbReference type="ARBA" id="ARBA00023277"/>
    </source>
</evidence>
<dbReference type="GO" id="GO:0045493">
    <property type="term" value="P:xylan catabolic process"/>
    <property type="evidence" value="ECO:0007669"/>
    <property type="project" value="UniProtKB-KW"/>
</dbReference>
<evidence type="ECO:0000256" key="3">
    <source>
        <dbReference type="ARBA" id="ARBA00022651"/>
    </source>
</evidence>
<keyword evidence="4 10" id="KW-0732">Signal</keyword>
<evidence type="ECO:0000256" key="1">
    <source>
        <dbReference type="ARBA" id="ARBA00000681"/>
    </source>
</evidence>
<evidence type="ECO:0000256" key="8">
    <source>
        <dbReference type="ARBA" id="ARBA00023326"/>
    </source>
</evidence>
<protein>
    <recommendedName>
        <fullName evidence="9">Beta-xylanase</fullName>
        <ecNumber evidence="9">3.2.1.8</ecNumber>
    </recommendedName>
</protein>
<evidence type="ECO:0000256" key="4">
    <source>
        <dbReference type="ARBA" id="ARBA00022729"/>
    </source>
</evidence>
<keyword evidence="5 9" id="KW-0378">Hydrolase</keyword>
<dbReference type="AlphaFoldDB" id="A0A8J4DVM5"/>
<dbReference type="InterPro" id="IPR001000">
    <property type="entry name" value="GH10_dom"/>
</dbReference>
<evidence type="ECO:0000256" key="10">
    <source>
        <dbReference type="SAM" id="SignalP"/>
    </source>
</evidence>